<dbReference type="SUPFAM" id="SSF53756">
    <property type="entry name" value="UDP-Glycosyltransferase/glycogen phosphorylase"/>
    <property type="match status" value="1"/>
</dbReference>
<evidence type="ECO:0008006" key="2">
    <source>
        <dbReference type="Google" id="ProtNLM"/>
    </source>
</evidence>
<dbReference type="EMBL" id="MN740084">
    <property type="protein sequence ID" value="QHT87157.1"/>
    <property type="molecule type" value="Genomic_DNA"/>
</dbReference>
<protein>
    <recommendedName>
        <fullName evidence="2">Glycosyltransferase</fullName>
    </recommendedName>
</protein>
<name>A0A6C0I459_9ZZZZ</name>
<sequence>MNINIYGQIIVMKIALVGPGIMPIPPPGWGAVEILIWDYYNELCKLGHDVVIINTKDMRNIVDQVNAGAFDFVHVHYDVFYQILPYLTCPRIAITSHYPYIDQVDKHRADGYSRVFQFLVEQQKYYNFVLANKDYDAFLAAGANPLFLRKIKNGINSDLFSFSEKPVKMRTLYLGKITPRKNQAVLQKRLPISMIDFVGNNADPSFNTRASNYMGSWTREQIYSGLTRYANLLLLSEGEADPLVVKEALIAGLGVVVNRSSSENLDTSLPFITVLDDDKMMDPDYVLEKLSENKDICIGSDVVSRQQIRQYGIQQFDIKQEVQSYMATITVL</sequence>
<organism evidence="1">
    <name type="scientific">viral metagenome</name>
    <dbReference type="NCBI Taxonomy" id="1070528"/>
    <lineage>
        <taxon>unclassified sequences</taxon>
        <taxon>metagenomes</taxon>
        <taxon>organismal metagenomes</taxon>
    </lineage>
</organism>
<reference evidence="1" key="1">
    <citation type="journal article" date="2020" name="Nature">
        <title>Giant virus diversity and host interactions through global metagenomics.</title>
        <authorList>
            <person name="Schulz F."/>
            <person name="Roux S."/>
            <person name="Paez-Espino D."/>
            <person name="Jungbluth S."/>
            <person name="Walsh D.A."/>
            <person name="Denef V.J."/>
            <person name="McMahon K.D."/>
            <person name="Konstantinidis K.T."/>
            <person name="Eloe-Fadrosh E.A."/>
            <person name="Kyrpides N.C."/>
            <person name="Woyke T."/>
        </authorList>
    </citation>
    <scope>NUCLEOTIDE SEQUENCE</scope>
    <source>
        <strain evidence="1">GVMAG-M-3300023184-190</strain>
    </source>
</reference>
<accession>A0A6C0I459</accession>
<evidence type="ECO:0000313" key="1">
    <source>
        <dbReference type="EMBL" id="QHT87157.1"/>
    </source>
</evidence>
<dbReference type="Gene3D" id="3.40.50.2000">
    <property type="entry name" value="Glycogen Phosphorylase B"/>
    <property type="match status" value="1"/>
</dbReference>
<dbReference type="AlphaFoldDB" id="A0A6C0I459"/>
<proteinExistence type="predicted"/>